<dbReference type="EMBL" id="QFGA01000001">
    <property type="protein sequence ID" value="TEB07557.1"/>
    <property type="molecule type" value="Genomic_DNA"/>
</dbReference>
<dbReference type="CDD" id="cd07344">
    <property type="entry name" value="M48_yhfN_like"/>
    <property type="match status" value="1"/>
</dbReference>
<gene>
    <name evidence="2" type="ORF">Psch_01112</name>
</gene>
<dbReference type="RefSeq" id="WP_243123956.1">
    <property type="nucleotide sequence ID" value="NZ_QFGA01000001.1"/>
</dbReference>
<evidence type="ECO:0000313" key="3">
    <source>
        <dbReference type="Proteomes" id="UP000298324"/>
    </source>
</evidence>
<proteinExistence type="predicted"/>
<dbReference type="InterPro" id="IPR002725">
    <property type="entry name" value="YgjP-like_metallopeptidase"/>
</dbReference>
<dbReference type="AlphaFoldDB" id="A0A4Y7RGX5"/>
<name>A0A4Y7RGX5_9FIRM</name>
<evidence type="ECO:0000259" key="1">
    <source>
        <dbReference type="Pfam" id="PF01863"/>
    </source>
</evidence>
<dbReference type="PANTHER" id="PTHR30399:SF1">
    <property type="entry name" value="UTP PYROPHOSPHATASE"/>
    <property type="match status" value="1"/>
</dbReference>
<reference evidence="2 3" key="1">
    <citation type="journal article" date="2018" name="Environ. Microbiol.">
        <title>Novel energy conservation strategies and behaviour of Pelotomaculum schinkii driving syntrophic propionate catabolism.</title>
        <authorList>
            <person name="Hidalgo-Ahumada C.A.P."/>
            <person name="Nobu M.K."/>
            <person name="Narihiro T."/>
            <person name="Tamaki H."/>
            <person name="Liu W.T."/>
            <person name="Kamagata Y."/>
            <person name="Stams A.J.M."/>
            <person name="Imachi H."/>
            <person name="Sousa D.Z."/>
        </authorList>
    </citation>
    <scope>NUCLEOTIDE SEQUENCE [LARGE SCALE GENOMIC DNA]</scope>
    <source>
        <strain evidence="2 3">HH</strain>
    </source>
</reference>
<feature type="domain" description="YgjP-like metallopeptidase" evidence="1">
    <location>
        <begin position="34"/>
        <end position="237"/>
    </location>
</feature>
<accession>A0A4Y7RGX5</accession>
<protein>
    <submittedName>
        <fullName evidence="2">WLM domain protein</fullName>
    </submittedName>
</protein>
<dbReference type="PANTHER" id="PTHR30399">
    <property type="entry name" value="UNCHARACTERIZED PROTEIN YGJP"/>
    <property type="match status" value="1"/>
</dbReference>
<dbReference type="Pfam" id="PF01863">
    <property type="entry name" value="YgjP-like"/>
    <property type="match status" value="1"/>
</dbReference>
<dbReference type="InterPro" id="IPR053136">
    <property type="entry name" value="UTP_pyrophosphatase-like"/>
</dbReference>
<keyword evidence="3" id="KW-1185">Reference proteome</keyword>
<sequence length="243" mass="27893">MSSSREMRDSIILDGCIVPYTVRISSRARRLLLQVRLDSCALEVVAPEAFNLAELKDILTGKKSWILQKLEAAARLTAARQANQSQGRIVFYRGRQYLVETRVETGSTGAVEVEEARLVVVLPPGLEGNASAVLERWLRQMARLLINQRIRVMNEKLKLSFNRVFIKGQKTRWGSCSQQKNLNFNWRLVMAPLPVLDYIVAHELAHLVEMNHSKKFWALVEQIYPGYRVHRAWLKKNGRLLTL</sequence>
<dbReference type="Gene3D" id="3.30.2010.10">
    <property type="entry name" value="Metalloproteases ('zincins'), catalytic domain"/>
    <property type="match status" value="1"/>
</dbReference>
<dbReference type="Proteomes" id="UP000298324">
    <property type="component" value="Unassembled WGS sequence"/>
</dbReference>
<organism evidence="2 3">
    <name type="scientific">Pelotomaculum schinkii</name>
    <dbReference type="NCBI Taxonomy" id="78350"/>
    <lineage>
        <taxon>Bacteria</taxon>
        <taxon>Bacillati</taxon>
        <taxon>Bacillota</taxon>
        <taxon>Clostridia</taxon>
        <taxon>Eubacteriales</taxon>
        <taxon>Desulfotomaculaceae</taxon>
        <taxon>Pelotomaculum</taxon>
    </lineage>
</organism>
<evidence type="ECO:0000313" key="2">
    <source>
        <dbReference type="EMBL" id="TEB07557.1"/>
    </source>
</evidence>
<comment type="caution">
    <text evidence="2">The sequence shown here is derived from an EMBL/GenBank/DDBJ whole genome shotgun (WGS) entry which is preliminary data.</text>
</comment>